<comment type="caution">
    <text evidence="1">The sequence shown here is derived from an EMBL/GenBank/DDBJ whole genome shotgun (WGS) entry which is preliminary data.</text>
</comment>
<keyword evidence="2" id="KW-1185">Reference proteome</keyword>
<feature type="non-terminal residue" evidence="1">
    <location>
        <position position="1"/>
    </location>
</feature>
<name>A0AA38FRI1_TAXCH</name>
<sequence length="59" mass="6965">LHRVSFSKLDRCGVLSKDPILECYPQLTVPACEKDFKVINDDFFYDFICRLDKDLKTHK</sequence>
<evidence type="ECO:0000313" key="1">
    <source>
        <dbReference type="EMBL" id="KAH9308936.1"/>
    </source>
</evidence>
<gene>
    <name evidence="1" type="ORF">KI387_036847</name>
</gene>
<dbReference type="AlphaFoldDB" id="A0AA38FRI1"/>
<accession>A0AA38FRI1</accession>
<dbReference type="EMBL" id="JAHRHJ020000007">
    <property type="protein sequence ID" value="KAH9308936.1"/>
    <property type="molecule type" value="Genomic_DNA"/>
</dbReference>
<feature type="non-terminal residue" evidence="1">
    <location>
        <position position="59"/>
    </location>
</feature>
<organism evidence="1 2">
    <name type="scientific">Taxus chinensis</name>
    <name type="common">Chinese yew</name>
    <name type="synonym">Taxus wallichiana var. chinensis</name>
    <dbReference type="NCBI Taxonomy" id="29808"/>
    <lineage>
        <taxon>Eukaryota</taxon>
        <taxon>Viridiplantae</taxon>
        <taxon>Streptophyta</taxon>
        <taxon>Embryophyta</taxon>
        <taxon>Tracheophyta</taxon>
        <taxon>Spermatophyta</taxon>
        <taxon>Pinopsida</taxon>
        <taxon>Pinidae</taxon>
        <taxon>Conifers II</taxon>
        <taxon>Cupressales</taxon>
        <taxon>Taxaceae</taxon>
        <taxon>Taxus</taxon>
    </lineage>
</organism>
<protein>
    <submittedName>
        <fullName evidence="1">Uncharacterized protein</fullName>
    </submittedName>
</protein>
<reference evidence="1 2" key="1">
    <citation type="journal article" date="2021" name="Nat. Plants">
        <title>The Taxus genome provides insights into paclitaxel biosynthesis.</title>
        <authorList>
            <person name="Xiong X."/>
            <person name="Gou J."/>
            <person name="Liao Q."/>
            <person name="Li Y."/>
            <person name="Zhou Q."/>
            <person name="Bi G."/>
            <person name="Li C."/>
            <person name="Du R."/>
            <person name="Wang X."/>
            <person name="Sun T."/>
            <person name="Guo L."/>
            <person name="Liang H."/>
            <person name="Lu P."/>
            <person name="Wu Y."/>
            <person name="Zhang Z."/>
            <person name="Ro D.K."/>
            <person name="Shang Y."/>
            <person name="Huang S."/>
            <person name="Yan J."/>
        </authorList>
    </citation>
    <scope>NUCLEOTIDE SEQUENCE [LARGE SCALE GENOMIC DNA]</scope>
    <source>
        <strain evidence="1">Ta-2019</strain>
    </source>
</reference>
<proteinExistence type="predicted"/>
<evidence type="ECO:0000313" key="2">
    <source>
        <dbReference type="Proteomes" id="UP000824469"/>
    </source>
</evidence>
<dbReference type="Proteomes" id="UP000824469">
    <property type="component" value="Unassembled WGS sequence"/>
</dbReference>